<evidence type="ECO:0000313" key="4">
    <source>
        <dbReference type="Proteomes" id="UP001197247"/>
    </source>
</evidence>
<organism evidence="3 4">
    <name type="scientific">Kineosporia corallincola</name>
    <dbReference type="NCBI Taxonomy" id="2835133"/>
    <lineage>
        <taxon>Bacteria</taxon>
        <taxon>Bacillati</taxon>
        <taxon>Actinomycetota</taxon>
        <taxon>Actinomycetes</taxon>
        <taxon>Kineosporiales</taxon>
        <taxon>Kineosporiaceae</taxon>
        <taxon>Kineosporia</taxon>
    </lineage>
</organism>
<dbReference type="InterPro" id="IPR000086">
    <property type="entry name" value="NUDIX_hydrolase_dom"/>
</dbReference>
<sequence>MISSGQRCALDVLLILTRGEQVLFGLRQGTGFADGLWNLPSGKAEFAEPAVLAVIREAHEEIGLTLSEDDLVPSSTIHVRHTDADTRIGIVFHAELDPARHGEPYNAEPGKCARLGWFPLTAAPAPALVYSTEALRLHRAGLHFGTLGWGTTDSAVDVVTG</sequence>
<dbReference type="Pfam" id="PF00293">
    <property type="entry name" value="NUDIX"/>
    <property type="match status" value="1"/>
</dbReference>
<reference evidence="3 4" key="1">
    <citation type="submission" date="2021-05" db="EMBL/GenBank/DDBJ databases">
        <title>Kineosporia and Streptomyces sp. nov. two new marine actinobacteria isolated from Coral.</title>
        <authorList>
            <person name="Buangrab K."/>
            <person name="Sutthacheep M."/>
            <person name="Yeemin T."/>
            <person name="Harunari E."/>
            <person name="Igarashi Y."/>
            <person name="Kanchanasin P."/>
            <person name="Tanasupawat S."/>
            <person name="Phongsopitanun W."/>
        </authorList>
    </citation>
    <scope>NUCLEOTIDE SEQUENCE [LARGE SCALE GENOMIC DNA]</scope>
    <source>
        <strain evidence="3 4">J2-2</strain>
    </source>
</reference>
<dbReference type="RefSeq" id="WP_214160233.1">
    <property type="nucleotide sequence ID" value="NZ_JAHBAY010000019.1"/>
</dbReference>
<proteinExistence type="predicted"/>
<dbReference type="PROSITE" id="PS00893">
    <property type="entry name" value="NUDIX_BOX"/>
    <property type="match status" value="1"/>
</dbReference>
<accession>A0ABS5TSD2</accession>
<evidence type="ECO:0000256" key="1">
    <source>
        <dbReference type="ARBA" id="ARBA00022801"/>
    </source>
</evidence>
<dbReference type="InterPro" id="IPR015797">
    <property type="entry name" value="NUDIX_hydrolase-like_dom_sf"/>
</dbReference>
<feature type="domain" description="Nudix hydrolase" evidence="2">
    <location>
        <begin position="5"/>
        <end position="142"/>
    </location>
</feature>
<dbReference type="PANTHER" id="PTHR16099:SF5">
    <property type="entry name" value="NUCLEOTIDE TRIPHOSPHATE DIPHOSPHATASE NUDT15"/>
    <property type="match status" value="1"/>
</dbReference>
<name>A0ABS5TSD2_9ACTN</name>
<dbReference type="Proteomes" id="UP001197247">
    <property type="component" value="Unassembled WGS sequence"/>
</dbReference>
<keyword evidence="4" id="KW-1185">Reference proteome</keyword>
<comment type="caution">
    <text evidence="3">The sequence shown here is derived from an EMBL/GenBank/DDBJ whole genome shotgun (WGS) entry which is preliminary data.</text>
</comment>
<dbReference type="PROSITE" id="PS51462">
    <property type="entry name" value="NUDIX"/>
    <property type="match status" value="1"/>
</dbReference>
<keyword evidence="1" id="KW-0378">Hydrolase</keyword>
<dbReference type="Gene3D" id="3.90.79.10">
    <property type="entry name" value="Nucleoside Triphosphate Pyrophosphohydrolase"/>
    <property type="match status" value="1"/>
</dbReference>
<protein>
    <submittedName>
        <fullName evidence="3">NUDIX domain-containing protein</fullName>
    </submittedName>
</protein>
<dbReference type="PANTHER" id="PTHR16099">
    <property type="entry name" value="8-OXO-DGTP DIPHOSPHATES NUDT15"/>
    <property type="match status" value="1"/>
</dbReference>
<gene>
    <name evidence="3" type="ORF">KIH74_32410</name>
</gene>
<dbReference type="SUPFAM" id="SSF55811">
    <property type="entry name" value="Nudix"/>
    <property type="match status" value="1"/>
</dbReference>
<dbReference type="InterPro" id="IPR020084">
    <property type="entry name" value="NUDIX_hydrolase_CS"/>
</dbReference>
<evidence type="ECO:0000313" key="3">
    <source>
        <dbReference type="EMBL" id="MBT0773693.1"/>
    </source>
</evidence>
<evidence type="ECO:0000259" key="2">
    <source>
        <dbReference type="PROSITE" id="PS51462"/>
    </source>
</evidence>
<dbReference type="EMBL" id="JAHBAY010000019">
    <property type="protein sequence ID" value="MBT0773693.1"/>
    <property type="molecule type" value="Genomic_DNA"/>
</dbReference>